<evidence type="ECO:0000313" key="2">
    <source>
        <dbReference type="Proteomes" id="UP001497535"/>
    </source>
</evidence>
<keyword evidence="2" id="KW-1185">Reference proteome</keyword>
<reference evidence="1" key="1">
    <citation type="submission" date="2023-11" db="EMBL/GenBank/DDBJ databases">
        <authorList>
            <person name="Poullet M."/>
        </authorList>
    </citation>
    <scope>NUCLEOTIDE SEQUENCE</scope>
    <source>
        <strain evidence="1">E1834</strain>
    </source>
</reference>
<comment type="caution">
    <text evidence="1">The sequence shown here is derived from an EMBL/GenBank/DDBJ whole genome shotgun (WGS) entry which is preliminary data.</text>
</comment>
<name>A0ACB0Y1V2_MELEN</name>
<protein>
    <submittedName>
        <fullName evidence="1">Uncharacterized protein</fullName>
    </submittedName>
</protein>
<gene>
    <name evidence="1" type="ORF">MENTE1834_LOCUS6494</name>
</gene>
<dbReference type="Proteomes" id="UP001497535">
    <property type="component" value="Unassembled WGS sequence"/>
</dbReference>
<evidence type="ECO:0000313" key="1">
    <source>
        <dbReference type="EMBL" id="CAK5027777.1"/>
    </source>
</evidence>
<sequence length="920" mass="105626">MVLINLPIKLIDREDASIIIDDQSTISQLRDKIAEETLIPRDDQRIIFRGKPLNDNSLKLINCGFEDKMAVHVVTRPIPQNNNSTTSSSSSTEQQQFPPNIQINYTAANQPHIVTQNVIYGQVPFERTQIFREPNNALTIVGGITETLRNIYRMETEHALSQLIDKIDLIIYGQELDIERQYRNIANILWVMHAFDACDEIQMNNLIQNERDIEICSLIEQLNNWQIPNDDDHIQHINNLHHPAIDNSYTSRLLNYFCNGISRIQNILGYIHIEISAFHLHLNQNQHNRLYPIYDQHRRIEEPLRAEISLLFSDASTNLPSQTPTSRNQATQASRSNSLPRQQTRASGSSTLSSVINGFTHFAQQLMSRQNNDDTSSSSERSSTTNSNENQPNIPPRVPLPSDFFNPPSNLPPEIANHVHQLISQSIASTGQQTSRPADPRPTPRNIMLVGISSQSTDHLLPMGQHLPNVHPPILAVNPRDAEFWNDPQTIALGLHPPPQLQPHQIFHNRSLSGQRVPSIRGEQIANMFNERIRVRPQSNANGEAVFNELDQFALFVRQTLESIVNCMIQHDSSILRDQSRPSSTSESGDSMDVNNYDVNSATSLPNNSIQEGESQYYLIISMQSTSSEDTKFPPILNSDLIKKQKTNLNNQVLITALGKSRKEERHLFHNCIEFVSIQDHILESVCRHENIKEDECQVCRFEKQLGLPHLPEMIFPFNKIAIYCNGNLVIEFNAFDALKEVNKEQLPDFKVGPSTVWQNARPETLSREFQKPFDWTYTSNYKGTLGKNIKIEKGNNVKINYEKLKRKDPIQFYSQIALYEDELADNGCAQMMIRIRIMPGTFFVLCRFYLRVDHVMVRILDTRLYGEKENNLYLIREWTKKEENYSKLNKEALNYILDPTELFNYLPLVESETTKIFYK</sequence>
<proteinExistence type="predicted"/>
<accession>A0ACB0Y1V2</accession>
<organism evidence="1 2">
    <name type="scientific">Meloidogyne enterolobii</name>
    <name type="common">Root-knot nematode worm</name>
    <name type="synonym">Meloidogyne mayaguensis</name>
    <dbReference type="NCBI Taxonomy" id="390850"/>
    <lineage>
        <taxon>Eukaryota</taxon>
        <taxon>Metazoa</taxon>
        <taxon>Ecdysozoa</taxon>
        <taxon>Nematoda</taxon>
        <taxon>Chromadorea</taxon>
        <taxon>Rhabditida</taxon>
        <taxon>Tylenchina</taxon>
        <taxon>Tylenchomorpha</taxon>
        <taxon>Tylenchoidea</taxon>
        <taxon>Meloidogynidae</taxon>
        <taxon>Meloidogyninae</taxon>
        <taxon>Meloidogyne</taxon>
    </lineage>
</organism>
<dbReference type="EMBL" id="CAVMJV010000004">
    <property type="protein sequence ID" value="CAK5027777.1"/>
    <property type="molecule type" value="Genomic_DNA"/>
</dbReference>